<organism evidence="1 2">
    <name type="scientific">Agrocybe pediades</name>
    <dbReference type="NCBI Taxonomy" id="84607"/>
    <lineage>
        <taxon>Eukaryota</taxon>
        <taxon>Fungi</taxon>
        <taxon>Dikarya</taxon>
        <taxon>Basidiomycota</taxon>
        <taxon>Agaricomycotina</taxon>
        <taxon>Agaricomycetes</taxon>
        <taxon>Agaricomycetidae</taxon>
        <taxon>Agaricales</taxon>
        <taxon>Agaricineae</taxon>
        <taxon>Strophariaceae</taxon>
        <taxon>Agrocybe</taxon>
    </lineage>
</organism>
<proteinExistence type="predicted"/>
<accession>A0A8H4QNZ2</accession>
<keyword evidence="2" id="KW-1185">Reference proteome</keyword>
<dbReference type="Proteomes" id="UP000521872">
    <property type="component" value="Unassembled WGS sequence"/>
</dbReference>
<evidence type="ECO:0000313" key="2">
    <source>
        <dbReference type="Proteomes" id="UP000521872"/>
    </source>
</evidence>
<name>A0A8H4QNZ2_9AGAR</name>
<comment type="caution">
    <text evidence="1">The sequence shown here is derived from an EMBL/GenBank/DDBJ whole genome shotgun (WGS) entry which is preliminary data.</text>
</comment>
<sequence length="120" mass="13298">MVSPTSPSNDHLNMVQHAFEVHISILSQRKDALLAAGPLVNVLTEILDADETHTTESSMDSSLKFTMVLVLPLEHDRGCNGVVAVHIWFLVLLPFTKWVNCRPYPFHKPPNFLGSTCSSS</sequence>
<protein>
    <submittedName>
        <fullName evidence="1">Uncharacterized protein</fullName>
    </submittedName>
</protein>
<dbReference type="EMBL" id="JAACJL010000044">
    <property type="protein sequence ID" value="KAF4614690.1"/>
    <property type="molecule type" value="Genomic_DNA"/>
</dbReference>
<gene>
    <name evidence="1" type="ORF">D9613_003319</name>
</gene>
<reference evidence="1 2" key="1">
    <citation type="submission" date="2019-12" db="EMBL/GenBank/DDBJ databases">
        <authorList>
            <person name="Floudas D."/>
            <person name="Bentzer J."/>
            <person name="Ahren D."/>
            <person name="Johansson T."/>
            <person name="Persson P."/>
            <person name="Tunlid A."/>
        </authorList>
    </citation>
    <scope>NUCLEOTIDE SEQUENCE [LARGE SCALE GENOMIC DNA]</scope>
    <source>
        <strain evidence="1 2">CBS 102.39</strain>
    </source>
</reference>
<dbReference type="AlphaFoldDB" id="A0A8H4QNZ2"/>
<evidence type="ECO:0000313" key="1">
    <source>
        <dbReference type="EMBL" id="KAF4614690.1"/>
    </source>
</evidence>